<proteinExistence type="predicted"/>
<dbReference type="STRING" id="363754.RHSP_32039"/>
<dbReference type="EMBL" id="AQHN01000072">
    <property type="protein sequence ID" value="ENN86072.1"/>
    <property type="molecule type" value="Genomic_DNA"/>
</dbReference>
<evidence type="ECO:0000313" key="2">
    <source>
        <dbReference type="EMBL" id="ENN86072.1"/>
    </source>
</evidence>
<organism evidence="2 3">
    <name type="scientific">Rhizobium freirei PRF 81</name>
    <dbReference type="NCBI Taxonomy" id="363754"/>
    <lineage>
        <taxon>Bacteria</taxon>
        <taxon>Pseudomonadati</taxon>
        <taxon>Pseudomonadota</taxon>
        <taxon>Alphaproteobacteria</taxon>
        <taxon>Hyphomicrobiales</taxon>
        <taxon>Rhizobiaceae</taxon>
        <taxon>Rhizobium/Agrobacterium group</taxon>
        <taxon>Rhizobium</taxon>
    </lineage>
</organism>
<dbReference type="Proteomes" id="UP000012429">
    <property type="component" value="Unassembled WGS sequence"/>
</dbReference>
<feature type="chain" id="PRO_5004126104" evidence="1">
    <location>
        <begin position="20"/>
        <end position="475"/>
    </location>
</feature>
<name>N6V508_9HYPH</name>
<dbReference type="OrthoDB" id="8241180at2"/>
<comment type="caution">
    <text evidence="2">The sequence shown here is derived from an EMBL/GenBank/DDBJ whole genome shotgun (WGS) entry which is preliminary data.</text>
</comment>
<evidence type="ECO:0000256" key="1">
    <source>
        <dbReference type="SAM" id="SignalP"/>
    </source>
</evidence>
<accession>N6V508</accession>
<evidence type="ECO:0000313" key="3">
    <source>
        <dbReference type="Proteomes" id="UP000012429"/>
    </source>
</evidence>
<gene>
    <name evidence="2" type="ORF">RHSP_32039</name>
</gene>
<sequence>MRKIALAFLILTGVSVAHAQIAPNPAPPLNGQPGQPAGPLTITGRLPDSQLAITALQYKGAWNAATNTPTLANGTGVVGDMYAISTSGSQNLGGGSVSYVAGNYLLYNGTVYEQIGSGTAPSPANPSAQIGTSAINGTAQTFMRSDAAPPINLAITPTWTGAHAFASNVTVQGLLSSTNNTTPAGPTNSGVALSAAPDVADVLFFDATQSVNNRTYEAIAFQGCQQFRFKNDAGSAAIPWLKGCGGQAAGVTGITSNSGSGSWVHTGGFSVNNFNNITLTPSISGGTPTISSAGGNANVSLGLATQGTGAIVLAPGGTGQLVVNASDIQAASGYTPANAQSLATKAYVDGATGGGPVLASGTYTPTVVYNSGASSGFVGTFMYQRVGNVVTVTGTMSIAVAGAPGSSGNIRLSLPIASNIGFSNQAVGFGTTTLQVGQGSFSVIGFSGDNSASLTIWSANTNSNSYGVTFSYTVQ</sequence>
<dbReference type="PATRIC" id="fig|363754.4.peg.4028"/>
<keyword evidence="1" id="KW-0732">Signal</keyword>
<feature type="signal peptide" evidence="1">
    <location>
        <begin position="1"/>
        <end position="19"/>
    </location>
</feature>
<keyword evidence="3" id="KW-1185">Reference proteome</keyword>
<dbReference type="RefSeq" id="WP_004121252.1">
    <property type="nucleotide sequence ID" value="NZ_AQHN01000072.1"/>
</dbReference>
<protein>
    <submittedName>
        <fullName evidence="2">Uncharacterized protein</fullName>
    </submittedName>
</protein>
<dbReference type="AlphaFoldDB" id="N6V508"/>
<reference evidence="2 3" key="1">
    <citation type="journal article" date="2012" name="BMC Genomics">
        <title>Genomic basis of broad host range and environmental adaptability of Rhizobium tropici CIAT 899 and Rhizobium sp. PRF 81 which are used in inoculants for common bean (Phaseolus vulgaris L.).</title>
        <authorList>
            <person name="Ormeno-Orrillo E."/>
            <person name="Menna P."/>
            <person name="Almeida L.G."/>
            <person name="Ollero F.J."/>
            <person name="Nicolas M.F."/>
            <person name="Pains Rodrigues E."/>
            <person name="Shigueyoshi Nakatani A."/>
            <person name="Silva Batista J.S."/>
            <person name="Oliveira Chueire L.M."/>
            <person name="Souza R.C."/>
            <person name="Ribeiro Vasconcelos A.T."/>
            <person name="Megias M."/>
            <person name="Hungria M."/>
            <person name="Martinez-Romero E."/>
        </authorList>
    </citation>
    <scope>NUCLEOTIDE SEQUENCE [LARGE SCALE GENOMIC DNA]</scope>
    <source>
        <strain evidence="2 3">PRF 81</strain>
    </source>
</reference>